<feature type="compositionally biased region" description="Polar residues" evidence="1">
    <location>
        <begin position="482"/>
        <end position="492"/>
    </location>
</feature>
<dbReference type="STRING" id="29172.A0A0D8XW15"/>
<dbReference type="AlphaFoldDB" id="A0A0D8XW15"/>
<sequence length="603" mass="68028">MGPNIGVWADVMRDRNTRRSRRNSTDRASVTNWLSCRVTLVSTYGTAAPSSSLYHLEMSVSDEPDSGGVSGLSDTKSDEEERYRLKILALQECYGSVQLQTFRLRERIYNVRKQCRRLEGMKRAALNLLRYYTGTYDIPPLEIVDEDPVPSFLESLQKQQSNTPETPRKKPKRPSRSKSDGKLTPEEEERAKQKICSIIDSVYSETARRMVQFLLFCVLGDLPKRSFRSLNPEGSISNGGVTKKGRNLFHTIYKDDERNTGKSTEVEKSCGDSNLSSLSIMQFGIHSTPDMEDEERERNAVTPYNSTESSHSHDSALNENHSLTQSLVCNGQDGASESIRFNATKSLYKDILEYDDNVQNMRDVSYETNLQSNQFHTLDEIRPDNYDASLSNMVGGNACLDNDETNYNENTHPLNMIDYATVLGAVQAMSDINLARLEPNHPARHSTPLSYEDVVTTLTKIVTVDRLTSSEEIDAESEDVELSNTQTNSPLAKGTENLQVNVQKQEMQKSVINDKSSDFSPPNFIPYRMITVENSKPTEIITADPSGDEVSQPKQLQTKRRRKYKYVVESVLDNVPYTFRQAESDDDESNDKNPTNKASLGMN</sequence>
<evidence type="ECO:0000313" key="2">
    <source>
        <dbReference type="EMBL" id="KJH46556.1"/>
    </source>
</evidence>
<keyword evidence="3" id="KW-1185">Reference proteome</keyword>
<feature type="region of interest" description="Disordered" evidence="1">
    <location>
        <begin position="539"/>
        <end position="561"/>
    </location>
</feature>
<feature type="compositionally biased region" description="Polar residues" evidence="1">
    <location>
        <begin position="155"/>
        <end position="165"/>
    </location>
</feature>
<feature type="region of interest" description="Disordered" evidence="1">
    <location>
        <begin position="155"/>
        <end position="188"/>
    </location>
</feature>
<dbReference type="Proteomes" id="UP000053766">
    <property type="component" value="Unassembled WGS sequence"/>
</dbReference>
<feature type="region of interest" description="Disordered" evidence="1">
    <location>
        <begin position="288"/>
        <end position="316"/>
    </location>
</feature>
<feature type="compositionally biased region" description="Basic and acidic residues" evidence="1">
    <location>
        <begin position="177"/>
        <end position="188"/>
    </location>
</feature>
<dbReference type="EMBL" id="KN716346">
    <property type="protein sequence ID" value="KJH46556.1"/>
    <property type="molecule type" value="Genomic_DNA"/>
</dbReference>
<proteinExistence type="predicted"/>
<reference evidence="2 3" key="1">
    <citation type="submission" date="2013-11" db="EMBL/GenBank/DDBJ databases">
        <title>Draft genome of the bovine lungworm Dictyocaulus viviparus.</title>
        <authorList>
            <person name="Mitreva M."/>
        </authorList>
    </citation>
    <scope>NUCLEOTIDE SEQUENCE [LARGE SCALE GENOMIC DNA]</scope>
    <source>
        <strain evidence="2 3">HannoverDv2000</strain>
    </source>
</reference>
<feature type="region of interest" description="Disordered" evidence="1">
    <location>
        <begin position="576"/>
        <end position="603"/>
    </location>
</feature>
<evidence type="ECO:0000256" key="1">
    <source>
        <dbReference type="SAM" id="MobiDB-lite"/>
    </source>
</evidence>
<protein>
    <submittedName>
        <fullName evidence="2">Uncharacterized protein</fullName>
    </submittedName>
</protein>
<evidence type="ECO:0000313" key="3">
    <source>
        <dbReference type="Proteomes" id="UP000053766"/>
    </source>
</evidence>
<gene>
    <name evidence="2" type="ORF">DICVIV_07374</name>
</gene>
<organism evidence="2 3">
    <name type="scientific">Dictyocaulus viviparus</name>
    <name type="common">Bovine lungworm</name>
    <dbReference type="NCBI Taxonomy" id="29172"/>
    <lineage>
        <taxon>Eukaryota</taxon>
        <taxon>Metazoa</taxon>
        <taxon>Ecdysozoa</taxon>
        <taxon>Nematoda</taxon>
        <taxon>Chromadorea</taxon>
        <taxon>Rhabditida</taxon>
        <taxon>Rhabditina</taxon>
        <taxon>Rhabditomorpha</taxon>
        <taxon>Strongyloidea</taxon>
        <taxon>Metastrongylidae</taxon>
        <taxon>Dictyocaulus</taxon>
    </lineage>
</organism>
<feature type="compositionally biased region" description="Polar residues" evidence="1">
    <location>
        <begin position="592"/>
        <end position="603"/>
    </location>
</feature>
<dbReference type="OrthoDB" id="5813957at2759"/>
<name>A0A0D8XW15_DICVI</name>
<feature type="region of interest" description="Disordered" evidence="1">
    <location>
        <begin position="473"/>
        <end position="492"/>
    </location>
</feature>
<reference evidence="3" key="2">
    <citation type="journal article" date="2016" name="Sci. Rep.">
        <title>Dictyocaulus viviparus genome, variome and transcriptome elucidate lungworm biology and support future intervention.</title>
        <authorList>
            <person name="McNulty S.N."/>
            <person name="Strube C."/>
            <person name="Rosa B.A."/>
            <person name="Martin J.C."/>
            <person name="Tyagi R."/>
            <person name="Choi Y.J."/>
            <person name="Wang Q."/>
            <person name="Hallsworth Pepin K."/>
            <person name="Zhang X."/>
            <person name="Ozersky P."/>
            <person name="Wilson R.K."/>
            <person name="Sternberg P.W."/>
            <person name="Gasser R.B."/>
            <person name="Mitreva M."/>
        </authorList>
    </citation>
    <scope>NUCLEOTIDE SEQUENCE [LARGE SCALE GENOMIC DNA]</scope>
    <source>
        <strain evidence="3">HannoverDv2000</strain>
    </source>
</reference>
<accession>A0A0D8XW15</accession>